<feature type="chain" id="PRO_5042827348" description="Kynurenine formamidase" evidence="2">
    <location>
        <begin position="20"/>
        <end position="299"/>
    </location>
</feature>
<organism evidence="3 4">
    <name type="scientific">Littorina saxatilis</name>
    <dbReference type="NCBI Taxonomy" id="31220"/>
    <lineage>
        <taxon>Eukaryota</taxon>
        <taxon>Metazoa</taxon>
        <taxon>Spiralia</taxon>
        <taxon>Lophotrochozoa</taxon>
        <taxon>Mollusca</taxon>
        <taxon>Gastropoda</taxon>
        <taxon>Caenogastropoda</taxon>
        <taxon>Littorinimorpha</taxon>
        <taxon>Littorinoidea</taxon>
        <taxon>Littorinidae</taxon>
        <taxon>Littorina</taxon>
    </lineage>
</organism>
<evidence type="ECO:0000313" key="4">
    <source>
        <dbReference type="Proteomes" id="UP001374579"/>
    </source>
</evidence>
<dbReference type="InterPro" id="IPR007325">
    <property type="entry name" value="KFase/CYL"/>
</dbReference>
<dbReference type="Gene3D" id="3.50.30.50">
    <property type="entry name" value="Putative cyclase"/>
    <property type="match status" value="1"/>
</dbReference>
<gene>
    <name evidence="3" type="ORF">V1264_020009</name>
</gene>
<accession>A0AAN9B998</accession>
<dbReference type="Proteomes" id="UP001374579">
    <property type="component" value="Unassembled WGS sequence"/>
</dbReference>
<evidence type="ECO:0000256" key="2">
    <source>
        <dbReference type="SAM" id="SignalP"/>
    </source>
</evidence>
<dbReference type="SUPFAM" id="SSF102198">
    <property type="entry name" value="Putative cyclase"/>
    <property type="match status" value="1"/>
</dbReference>
<dbReference type="PANTHER" id="PTHR43564">
    <property type="entry name" value="KYNURENINE FORMAMIDASE-LIKE PROTEIN"/>
    <property type="match status" value="1"/>
</dbReference>
<keyword evidence="4" id="KW-1185">Reference proteome</keyword>
<keyword evidence="2" id="KW-0732">Signal</keyword>
<evidence type="ECO:0008006" key="5">
    <source>
        <dbReference type="Google" id="ProtNLM"/>
    </source>
</evidence>
<dbReference type="GO" id="GO:0019441">
    <property type="term" value="P:L-tryptophan catabolic process to kynurenine"/>
    <property type="evidence" value="ECO:0007669"/>
    <property type="project" value="InterPro"/>
</dbReference>
<reference evidence="3 4" key="1">
    <citation type="submission" date="2024-02" db="EMBL/GenBank/DDBJ databases">
        <title>Chromosome-scale genome assembly of the rough periwinkle Littorina saxatilis.</title>
        <authorList>
            <person name="De Jode A."/>
            <person name="Faria R."/>
            <person name="Formenti G."/>
            <person name="Sims Y."/>
            <person name="Smith T.P."/>
            <person name="Tracey A."/>
            <person name="Wood J.M.D."/>
            <person name="Zagrodzka Z.B."/>
            <person name="Johannesson K."/>
            <person name="Butlin R.K."/>
            <person name="Leder E.H."/>
        </authorList>
    </citation>
    <scope>NUCLEOTIDE SEQUENCE [LARGE SCALE GENOMIC DNA]</scope>
    <source>
        <strain evidence="3">Snail1</strain>
        <tissue evidence="3">Muscle</tissue>
    </source>
</reference>
<evidence type="ECO:0000313" key="3">
    <source>
        <dbReference type="EMBL" id="KAK7101663.1"/>
    </source>
</evidence>
<dbReference type="EMBL" id="JBAMIC010000010">
    <property type="protein sequence ID" value="KAK7101663.1"/>
    <property type="molecule type" value="Genomic_DNA"/>
</dbReference>
<proteinExistence type="inferred from homology"/>
<dbReference type="InterPro" id="IPR037175">
    <property type="entry name" value="KFase_sf"/>
</dbReference>
<dbReference type="PROSITE" id="PS51257">
    <property type="entry name" value="PROKAR_LIPOPROTEIN"/>
    <property type="match status" value="1"/>
</dbReference>
<dbReference type="PANTHER" id="PTHR43564:SF2">
    <property type="entry name" value="BLR6059 PROTEIN"/>
    <property type="match status" value="1"/>
</dbReference>
<dbReference type="GO" id="GO:0004061">
    <property type="term" value="F:arylformamidase activity"/>
    <property type="evidence" value="ECO:0007669"/>
    <property type="project" value="InterPro"/>
</dbReference>
<dbReference type="Pfam" id="PF04199">
    <property type="entry name" value="Cyclase"/>
    <property type="match status" value="1"/>
</dbReference>
<feature type="signal peptide" evidence="2">
    <location>
        <begin position="1"/>
        <end position="19"/>
    </location>
</feature>
<evidence type="ECO:0000256" key="1">
    <source>
        <dbReference type="ARBA" id="ARBA00007865"/>
    </source>
</evidence>
<comment type="similarity">
    <text evidence="1">Belongs to the Cyclase 1 superfamily.</text>
</comment>
<protein>
    <recommendedName>
        <fullName evidence="5">Kynurenine formamidase</fullName>
    </recommendedName>
</protein>
<sequence length="299" mass="33361">MTFTRAAVTLLALTSCCAALKVIDMSYNLNAKSIAWPIFPPFSFTILNRGITKQGFWFEINQFETPEHKGTHLDSPCHFNEYGWRVHQIPPSNLVGPAVVIDIRGKVSDDHDYLFSINDVKEWEANHGRLPDNCIIMMNSGWSRRYPDARKVFNSNDTRDPAGFHFPGIDPDLVVWLASYRDVIAMAVDTPSVDRGQAPNFPTHQMLGRYSILGVENVRNMGRLPPTGATVVLGVIKLQDGSGGPVRVLALIDESCECAKKLTKIAEASPQRTIGRRPPPPMYGASPSYGYFPWRQSNK</sequence>
<name>A0AAN9B998_9CAEN</name>
<dbReference type="AlphaFoldDB" id="A0AAN9B998"/>
<comment type="caution">
    <text evidence="3">The sequence shown here is derived from an EMBL/GenBank/DDBJ whole genome shotgun (WGS) entry which is preliminary data.</text>
</comment>